<keyword evidence="1" id="KW-0805">Transcription regulation</keyword>
<accession>A0ABW9HUQ7</accession>
<evidence type="ECO:0000256" key="1">
    <source>
        <dbReference type="ARBA" id="ARBA00023015"/>
    </source>
</evidence>
<dbReference type="SMART" id="SM00354">
    <property type="entry name" value="HTH_LACI"/>
    <property type="match status" value="1"/>
</dbReference>
<dbReference type="PROSITE" id="PS50932">
    <property type="entry name" value="HTH_LACI_2"/>
    <property type="match status" value="1"/>
</dbReference>
<dbReference type="EMBL" id="JBJVNI010000009">
    <property type="protein sequence ID" value="MFM9610725.1"/>
    <property type="molecule type" value="Genomic_DNA"/>
</dbReference>
<dbReference type="Pfam" id="PF00356">
    <property type="entry name" value="LacI"/>
    <property type="match status" value="1"/>
</dbReference>
<dbReference type="PANTHER" id="PTHR30146">
    <property type="entry name" value="LACI-RELATED TRANSCRIPTIONAL REPRESSOR"/>
    <property type="match status" value="1"/>
</dbReference>
<organism evidence="5 6">
    <name type="scientific">Streptomyces niveiscabiei</name>
    <dbReference type="NCBI Taxonomy" id="164115"/>
    <lineage>
        <taxon>Bacteria</taxon>
        <taxon>Bacillati</taxon>
        <taxon>Actinomycetota</taxon>
        <taxon>Actinomycetes</taxon>
        <taxon>Kitasatosporales</taxon>
        <taxon>Streptomycetaceae</taxon>
        <taxon>Streptomyces</taxon>
    </lineage>
</organism>
<gene>
    <name evidence="5" type="ORF">ACKI18_18675</name>
</gene>
<feature type="domain" description="HTH lacI-type" evidence="4">
    <location>
        <begin position="23"/>
        <end position="77"/>
    </location>
</feature>
<dbReference type="InterPro" id="IPR000843">
    <property type="entry name" value="HTH_LacI"/>
</dbReference>
<dbReference type="Pfam" id="PF13377">
    <property type="entry name" value="Peripla_BP_3"/>
    <property type="match status" value="1"/>
</dbReference>
<dbReference type="Gene3D" id="3.40.50.2300">
    <property type="match status" value="2"/>
</dbReference>
<sequence length="362" mass="38917">MSAPRRITEVAMTGQDHRPARRPTLRDIARRCGISEAAASFALNGRPGVSEATRRRVLEVVEELDWTPHPAARALTGAGSSTVGFVVARDARDVGTELFFHRLMTGMQTVLSGRHYGLLFQVVADVDEEIATYHRWRHEGRVDGVVLVDLRRGDPRPAAVAALGLPGVVAGGPDPGGHLPSVPVDDAAAMRAVMGHLRERGHDHVAYLSGTAEMLHVHRRIESFQRTGRDLEFTGLRTLSTDFSAPAGSAATETALTGTPRPTALIYDNEVLAVAGLDVLRRHALRIPDDVAVVVWEDTPVCTALRPALTALRRDAVGFGADVARRLLGLLDSEPSTDPADLVPTLVARASTGINSPQDHEN</sequence>
<reference evidence="5 6" key="1">
    <citation type="submission" date="2024-12" db="EMBL/GenBank/DDBJ databases">
        <title>Forecasting of Potato common scab and diversities of Pathogenic streptomyces spp. in china.</title>
        <authorList>
            <person name="Handique U."/>
            <person name="Wu J."/>
        </authorList>
    </citation>
    <scope>NUCLEOTIDE SEQUENCE [LARGE SCALE GENOMIC DNA]</scope>
    <source>
        <strain evidence="5 6">ZRIMU1530</strain>
    </source>
</reference>
<evidence type="ECO:0000256" key="3">
    <source>
        <dbReference type="ARBA" id="ARBA00023163"/>
    </source>
</evidence>
<comment type="caution">
    <text evidence="5">The sequence shown here is derived from an EMBL/GenBank/DDBJ whole genome shotgun (WGS) entry which is preliminary data.</text>
</comment>
<dbReference type="Proteomes" id="UP001631957">
    <property type="component" value="Unassembled WGS sequence"/>
</dbReference>
<keyword evidence="3" id="KW-0804">Transcription</keyword>
<proteinExistence type="predicted"/>
<dbReference type="SUPFAM" id="SSF53822">
    <property type="entry name" value="Periplasmic binding protein-like I"/>
    <property type="match status" value="1"/>
</dbReference>
<evidence type="ECO:0000313" key="5">
    <source>
        <dbReference type="EMBL" id="MFM9610725.1"/>
    </source>
</evidence>
<dbReference type="PANTHER" id="PTHR30146:SF155">
    <property type="entry name" value="ALANINE RACEMASE"/>
    <property type="match status" value="1"/>
</dbReference>
<keyword evidence="2 5" id="KW-0238">DNA-binding</keyword>
<dbReference type="InterPro" id="IPR028082">
    <property type="entry name" value="Peripla_BP_I"/>
</dbReference>
<dbReference type="GO" id="GO:0003677">
    <property type="term" value="F:DNA binding"/>
    <property type="evidence" value="ECO:0007669"/>
    <property type="project" value="UniProtKB-KW"/>
</dbReference>
<dbReference type="InterPro" id="IPR010982">
    <property type="entry name" value="Lambda_DNA-bd_dom_sf"/>
</dbReference>
<evidence type="ECO:0000313" key="6">
    <source>
        <dbReference type="Proteomes" id="UP001631957"/>
    </source>
</evidence>
<keyword evidence="6" id="KW-1185">Reference proteome</keyword>
<evidence type="ECO:0000256" key="2">
    <source>
        <dbReference type="ARBA" id="ARBA00023125"/>
    </source>
</evidence>
<dbReference type="InterPro" id="IPR046335">
    <property type="entry name" value="LacI/GalR-like_sensor"/>
</dbReference>
<dbReference type="CDD" id="cd01392">
    <property type="entry name" value="HTH_LacI"/>
    <property type="match status" value="1"/>
</dbReference>
<dbReference type="Gene3D" id="1.10.260.40">
    <property type="entry name" value="lambda repressor-like DNA-binding domains"/>
    <property type="match status" value="1"/>
</dbReference>
<protein>
    <submittedName>
        <fullName evidence="5">LacI family DNA-binding transcriptional regulator</fullName>
    </submittedName>
</protein>
<dbReference type="SUPFAM" id="SSF47413">
    <property type="entry name" value="lambda repressor-like DNA-binding domains"/>
    <property type="match status" value="1"/>
</dbReference>
<evidence type="ECO:0000259" key="4">
    <source>
        <dbReference type="PROSITE" id="PS50932"/>
    </source>
</evidence>
<name>A0ABW9HUQ7_9ACTN</name>
<dbReference type="RefSeq" id="WP_240656676.1">
    <property type="nucleotide sequence ID" value="NZ_JBJVNI010000009.1"/>
</dbReference>